<feature type="transmembrane region" description="Helical" evidence="2">
    <location>
        <begin position="173"/>
        <end position="197"/>
    </location>
</feature>
<feature type="transmembrane region" description="Helical" evidence="2">
    <location>
        <begin position="126"/>
        <end position="145"/>
    </location>
</feature>
<gene>
    <name evidence="3" type="ORF">BGZ95_006466</name>
</gene>
<keyword evidence="2" id="KW-0472">Membrane</keyword>
<evidence type="ECO:0000256" key="2">
    <source>
        <dbReference type="SAM" id="Phobius"/>
    </source>
</evidence>
<keyword evidence="2" id="KW-0812">Transmembrane</keyword>
<feature type="region of interest" description="Disordered" evidence="1">
    <location>
        <begin position="24"/>
        <end position="56"/>
    </location>
</feature>
<proteinExistence type="predicted"/>
<sequence>RFMSFKRTGTMLKRALSGRTIVAENEKAPDSTPAAESNGEETAANSEDSSVRRSGSVHTVVDLEDIAEEAEASSSSDVITKEKAGLSKDEPLSASSPTRAMTYNDQPLPTFQACNSTSVATKWAKLDLLVTCTILFVPLAAWLVARSIPWEGSDKWCPDTKLRGTIISAKCRWTYAMIPGVIQIVVASIAGYFAVWLARKFLLRRGRDVETGLPYPDFETEDERLAIEDGNWDEGDVVYTKGRLDVKKAIQGFVDAGVGKKEKGHGLVAVFGGGPDGFVAMIEKQTKAANWSVDFHRETWAP</sequence>
<protein>
    <submittedName>
        <fullName evidence="3">Uncharacterized protein</fullName>
    </submittedName>
</protein>
<keyword evidence="2" id="KW-1133">Transmembrane helix</keyword>
<evidence type="ECO:0000256" key="1">
    <source>
        <dbReference type="SAM" id="MobiDB-lite"/>
    </source>
</evidence>
<evidence type="ECO:0000313" key="3">
    <source>
        <dbReference type="EMBL" id="KAG0253030.1"/>
    </source>
</evidence>
<dbReference type="EMBL" id="JAAAIL010003007">
    <property type="protein sequence ID" value="KAG0253030.1"/>
    <property type="molecule type" value="Genomic_DNA"/>
</dbReference>
<feature type="non-terminal residue" evidence="3">
    <location>
        <position position="1"/>
    </location>
</feature>
<name>A0AAD4H234_9FUNG</name>
<dbReference type="Proteomes" id="UP001194580">
    <property type="component" value="Unassembled WGS sequence"/>
</dbReference>
<organism evidence="3 4">
    <name type="scientific">Linnemannia exigua</name>
    <dbReference type="NCBI Taxonomy" id="604196"/>
    <lineage>
        <taxon>Eukaryota</taxon>
        <taxon>Fungi</taxon>
        <taxon>Fungi incertae sedis</taxon>
        <taxon>Mucoromycota</taxon>
        <taxon>Mortierellomycotina</taxon>
        <taxon>Mortierellomycetes</taxon>
        <taxon>Mortierellales</taxon>
        <taxon>Mortierellaceae</taxon>
        <taxon>Linnemannia</taxon>
    </lineage>
</organism>
<accession>A0AAD4H234</accession>
<keyword evidence="4" id="KW-1185">Reference proteome</keyword>
<feature type="compositionally biased region" description="Polar residues" evidence="1">
    <location>
        <begin position="43"/>
        <end position="56"/>
    </location>
</feature>
<evidence type="ECO:0000313" key="4">
    <source>
        <dbReference type="Proteomes" id="UP001194580"/>
    </source>
</evidence>
<feature type="region of interest" description="Disordered" evidence="1">
    <location>
        <begin position="69"/>
        <end position="99"/>
    </location>
</feature>
<reference evidence="3" key="1">
    <citation type="journal article" date="2020" name="Fungal Divers.">
        <title>Resolving the Mortierellaceae phylogeny through synthesis of multi-gene phylogenetics and phylogenomics.</title>
        <authorList>
            <person name="Vandepol N."/>
            <person name="Liber J."/>
            <person name="Desiro A."/>
            <person name="Na H."/>
            <person name="Kennedy M."/>
            <person name="Barry K."/>
            <person name="Grigoriev I.V."/>
            <person name="Miller A.N."/>
            <person name="O'Donnell K."/>
            <person name="Stajich J.E."/>
            <person name="Bonito G."/>
        </authorList>
    </citation>
    <scope>NUCLEOTIDE SEQUENCE</scope>
    <source>
        <strain evidence="3">NRRL 28262</strain>
    </source>
</reference>
<dbReference type="AlphaFoldDB" id="A0AAD4H234"/>
<comment type="caution">
    <text evidence="3">The sequence shown here is derived from an EMBL/GenBank/DDBJ whole genome shotgun (WGS) entry which is preliminary data.</text>
</comment>
<feature type="compositionally biased region" description="Basic and acidic residues" evidence="1">
    <location>
        <begin position="79"/>
        <end position="91"/>
    </location>
</feature>